<dbReference type="SUPFAM" id="SSF53448">
    <property type="entry name" value="Nucleotide-diphospho-sugar transferases"/>
    <property type="match status" value="1"/>
</dbReference>
<keyword evidence="1" id="KW-0963">Cytoplasm</keyword>
<keyword evidence="10" id="KW-1185">Reference proteome</keyword>
<dbReference type="InterPro" id="IPR025877">
    <property type="entry name" value="MobA-like_NTP_Trfase"/>
</dbReference>
<keyword evidence="6" id="KW-0342">GTP-binding</keyword>
<protein>
    <submittedName>
        <fullName evidence="9">Molybdenum cofactor guanylyltransferase</fullName>
    </submittedName>
</protein>
<keyword evidence="7" id="KW-0501">Molybdenum cofactor biosynthesis</keyword>
<evidence type="ECO:0000259" key="8">
    <source>
        <dbReference type="Pfam" id="PF12804"/>
    </source>
</evidence>
<evidence type="ECO:0000256" key="4">
    <source>
        <dbReference type="ARBA" id="ARBA00022741"/>
    </source>
</evidence>
<dbReference type="InterPro" id="IPR029044">
    <property type="entry name" value="Nucleotide-diphossugar_trans"/>
</dbReference>
<keyword evidence="9" id="KW-0548">Nucleotidyltransferase</keyword>
<evidence type="ECO:0000256" key="1">
    <source>
        <dbReference type="ARBA" id="ARBA00022490"/>
    </source>
</evidence>
<evidence type="ECO:0000256" key="5">
    <source>
        <dbReference type="ARBA" id="ARBA00022842"/>
    </source>
</evidence>
<dbReference type="PANTHER" id="PTHR19136:SF81">
    <property type="entry name" value="MOLYBDENUM COFACTOR GUANYLYLTRANSFERASE"/>
    <property type="match status" value="1"/>
</dbReference>
<dbReference type="GO" id="GO:0016779">
    <property type="term" value="F:nucleotidyltransferase activity"/>
    <property type="evidence" value="ECO:0007669"/>
    <property type="project" value="UniProtKB-KW"/>
</dbReference>
<dbReference type="Proteomes" id="UP000831787">
    <property type="component" value="Chromosome"/>
</dbReference>
<dbReference type="RefSeq" id="WP_244708135.1">
    <property type="nucleotide sequence ID" value="NZ_CP095073.1"/>
</dbReference>
<dbReference type="CDD" id="cd02503">
    <property type="entry name" value="MobA"/>
    <property type="match status" value="1"/>
</dbReference>
<evidence type="ECO:0000256" key="2">
    <source>
        <dbReference type="ARBA" id="ARBA00022679"/>
    </source>
</evidence>
<dbReference type="InterPro" id="IPR013482">
    <property type="entry name" value="Molybde_CF_guanTrfase"/>
</dbReference>
<keyword evidence="5" id="KW-0460">Magnesium</keyword>
<dbReference type="Gene3D" id="3.90.550.10">
    <property type="entry name" value="Spore Coat Polysaccharide Biosynthesis Protein SpsA, Chain A"/>
    <property type="match status" value="1"/>
</dbReference>
<evidence type="ECO:0000256" key="6">
    <source>
        <dbReference type="ARBA" id="ARBA00023134"/>
    </source>
</evidence>
<dbReference type="Pfam" id="PF12804">
    <property type="entry name" value="NTP_transf_3"/>
    <property type="match status" value="1"/>
</dbReference>
<keyword evidence="3" id="KW-0479">Metal-binding</keyword>
<keyword evidence="4" id="KW-0547">Nucleotide-binding</keyword>
<evidence type="ECO:0000256" key="3">
    <source>
        <dbReference type="ARBA" id="ARBA00022723"/>
    </source>
</evidence>
<organism evidence="9 10">
    <name type="scientific">Halobacillus salinarum</name>
    <dbReference type="NCBI Taxonomy" id="2932257"/>
    <lineage>
        <taxon>Bacteria</taxon>
        <taxon>Bacillati</taxon>
        <taxon>Bacillota</taxon>
        <taxon>Bacilli</taxon>
        <taxon>Bacillales</taxon>
        <taxon>Bacillaceae</taxon>
        <taxon>Halobacillus</taxon>
    </lineage>
</organism>
<evidence type="ECO:0000313" key="9">
    <source>
        <dbReference type="EMBL" id="UOQ42774.1"/>
    </source>
</evidence>
<keyword evidence="2" id="KW-0808">Transferase</keyword>
<evidence type="ECO:0000313" key="10">
    <source>
        <dbReference type="Proteomes" id="UP000831787"/>
    </source>
</evidence>
<feature type="domain" description="MobA-like NTP transferase" evidence="8">
    <location>
        <begin position="14"/>
        <end position="149"/>
    </location>
</feature>
<proteinExistence type="predicted"/>
<accession>A0ABY4EE80</accession>
<reference evidence="9 10" key="1">
    <citation type="submission" date="2022-04" db="EMBL/GenBank/DDBJ databases">
        <title>Halobacillus sp. isolated from saltern.</title>
        <authorList>
            <person name="Won M."/>
            <person name="Lee C.-M."/>
            <person name="Woen H.-Y."/>
            <person name="Kwon S.-W."/>
        </authorList>
    </citation>
    <scope>NUCLEOTIDE SEQUENCE [LARGE SCALE GENOMIC DNA]</scope>
    <source>
        <strain evidence="9 10">SSBR10-3</strain>
    </source>
</reference>
<evidence type="ECO:0000256" key="7">
    <source>
        <dbReference type="ARBA" id="ARBA00023150"/>
    </source>
</evidence>
<dbReference type="EMBL" id="CP095073">
    <property type="protein sequence ID" value="UOQ42774.1"/>
    <property type="molecule type" value="Genomic_DNA"/>
</dbReference>
<sequence length="193" mass="21681">MLCDPGWWRFETDGEDKAELILDGEPVVARIMNTLQSISSTVVLNRNRPLTKGEISIPVIKDRLHDVGPLGGLHAVIHEREEEWFVLSACDTPFVSPALYQYLLKQCHAGVSAVIPIYKGRMHPLSGVYHRSLSTVLDDYLRKGGRKISGFLEAVPAVFVKSFPTIEESQLASHFFNMNTKADYEEALRIVEN</sequence>
<name>A0ABY4EE80_9BACI</name>
<gene>
    <name evidence="9" type="ORF">MUN89_12435</name>
</gene>
<dbReference type="PANTHER" id="PTHR19136">
    <property type="entry name" value="MOLYBDENUM COFACTOR GUANYLYLTRANSFERASE"/>
    <property type="match status" value="1"/>
</dbReference>